<dbReference type="GO" id="GO:0005524">
    <property type="term" value="F:ATP binding"/>
    <property type="evidence" value="ECO:0007669"/>
    <property type="project" value="InterPro"/>
</dbReference>
<dbReference type="PRINTS" id="PR01001">
    <property type="entry name" value="FADG3PDH"/>
</dbReference>
<comment type="subcellular location">
    <subcellularLocation>
        <location evidence="2">Mitochondrion</location>
    </subcellularLocation>
</comment>
<feature type="domain" description="EF-hand" evidence="19">
    <location>
        <begin position="736"/>
        <end position="771"/>
    </location>
</feature>
<dbReference type="Gene3D" id="1.10.8.870">
    <property type="entry name" value="Alpha-glycerophosphate oxidase, cap domain"/>
    <property type="match status" value="1"/>
</dbReference>
<dbReference type="Pfam" id="PF01266">
    <property type="entry name" value="DAO"/>
    <property type="match status" value="1"/>
</dbReference>
<keyword evidence="6" id="KW-0813">Transport</keyword>
<keyword evidence="14 17" id="KW-0560">Oxidoreductase</keyword>
<evidence type="ECO:0000256" key="15">
    <source>
        <dbReference type="ARBA" id="ARBA00023065"/>
    </source>
</evidence>
<comment type="pathway">
    <text evidence="3">Polyol metabolism; glycerol degradation.</text>
</comment>
<dbReference type="PANTHER" id="PTHR11985">
    <property type="entry name" value="GLYCEROL-3-PHOSPHATE DEHYDROGENASE"/>
    <property type="match status" value="1"/>
</dbReference>
<dbReference type="InterPro" id="IPR002048">
    <property type="entry name" value="EF_hand_dom"/>
</dbReference>
<dbReference type="PROSITE" id="PS00152">
    <property type="entry name" value="ATPASE_ALPHA_BETA"/>
    <property type="match status" value="1"/>
</dbReference>
<dbReference type="InterPro" id="IPR004100">
    <property type="entry name" value="ATPase_F1/V1/A1_a/bsu_N"/>
</dbReference>
<gene>
    <name evidence="20" type="ORF">PANT_22d00095</name>
</gene>
<dbReference type="FunFam" id="3.40.50.12240:FF:000001">
    <property type="entry name" value="V-type proton ATPase subunit B, brain"/>
    <property type="match status" value="1"/>
</dbReference>
<evidence type="ECO:0000256" key="8">
    <source>
        <dbReference type="ARBA" id="ARBA00022723"/>
    </source>
</evidence>
<evidence type="ECO:0000256" key="12">
    <source>
        <dbReference type="ARBA" id="ARBA00022837"/>
    </source>
</evidence>
<dbReference type="GO" id="GO:0046961">
    <property type="term" value="F:proton-transporting ATPase activity, rotational mechanism"/>
    <property type="evidence" value="ECO:0007669"/>
    <property type="project" value="InterPro"/>
</dbReference>
<dbReference type="InterPro" id="IPR011992">
    <property type="entry name" value="EF-hand-dom_pair"/>
</dbReference>
<dbReference type="SUPFAM" id="SSF54373">
    <property type="entry name" value="FAD-linked reductases, C-terminal domain"/>
    <property type="match status" value="1"/>
</dbReference>
<evidence type="ECO:0000313" key="20">
    <source>
        <dbReference type="EMBL" id="GAC76573.1"/>
    </source>
</evidence>
<dbReference type="GO" id="GO:0004368">
    <property type="term" value="F:glycerol-3-phosphate dehydrogenase (quinone) activity"/>
    <property type="evidence" value="ECO:0007669"/>
    <property type="project" value="UniProtKB-EC"/>
</dbReference>
<dbReference type="Pfam" id="PF22919">
    <property type="entry name" value="ATP-synt_VA_C"/>
    <property type="match status" value="1"/>
</dbReference>
<evidence type="ECO:0000259" key="19">
    <source>
        <dbReference type="PROSITE" id="PS50222"/>
    </source>
</evidence>
<protein>
    <recommendedName>
        <fullName evidence="17">Glycerol-3-phosphate dehydrogenase</fullName>
        <ecNumber evidence="17">1.1.5.3</ecNumber>
    </recommendedName>
</protein>
<keyword evidence="11" id="KW-0274">FAD</keyword>
<evidence type="ECO:0000256" key="3">
    <source>
        <dbReference type="ARBA" id="ARBA00004745"/>
    </source>
</evidence>
<feature type="region of interest" description="Disordered" evidence="18">
    <location>
        <begin position="1444"/>
        <end position="1478"/>
    </location>
</feature>
<dbReference type="InterPro" id="IPR022879">
    <property type="entry name" value="V-ATPase_su_B/beta"/>
</dbReference>
<evidence type="ECO:0000256" key="16">
    <source>
        <dbReference type="ARBA" id="ARBA00023128"/>
    </source>
</evidence>
<evidence type="ECO:0000256" key="1">
    <source>
        <dbReference type="ARBA" id="ARBA00001974"/>
    </source>
</evidence>
<dbReference type="SUPFAM" id="SSF52540">
    <property type="entry name" value="P-loop containing nucleoside triphosphate hydrolases"/>
    <property type="match status" value="1"/>
</dbReference>
<keyword evidence="9" id="KW-0677">Repeat</keyword>
<proteinExistence type="inferred from homology"/>
<dbReference type="CDD" id="cd00051">
    <property type="entry name" value="EFh"/>
    <property type="match status" value="1"/>
</dbReference>
<keyword evidence="15" id="KW-0406">Ion transport</keyword>
<accession>M9MFY3</accession>
<name>M9MFY3_PSEA3</name>
<dbReference type="InterPro" id="IPR055190">
    <property type="entry name" value="ATP-synt_VA_C"/>
</dbReference>
<dbReference type="Pfam" id="PF00006">
    <property type="entry name" value="ATP-synt_ab"/>
    <property type="match status" value="1"/>
</dbReference>
<dbReference type="InterPro" id="IPR000194">
    <property type="entry name" value="ATPase_F1/V1/A1_a/bsu_nucl-bd"/>
</dbReference>
<comment type="similarity">
    <text evidence="4 17">Belongs to the FAD-dependent glycerol-3-phosphate dehydrogenase family.</text>
</comment>
<dbReference type="Gene3D" id="3.50.50.60">
    <property type="entry name" value="FAD/NAD(P)-binding domain"/>
    <property type="match status" value="1"/>
</dbReference>
<dbReference type="Pfam" id="PF16901">
    <property type="entry name" value="DAO_C"/>
    <property type="match status" value="1"/>
</dbReference>
<dbReference type="InterPro" id="IPR031656">
    <property type="entry name" value="DAO_C"/>
</dbReference>
<evidence type="ECO:0000256" key="10">
    <source>
        <dbReference type="ARBA" id="ARBA00022781"/>
    </source>
</evidence>
<evidence type="ECO:0000256" key="18">
    <source>
        <dbReference type="SAM" id="MobiDB-lite"/>
    </source>
</evidence>
<evidence type="ECO:0000256" key="2">
    <source>
        <dbReference type="ARBA" id="ARBA00004173"/>
    </source>
</evidence>
<dbReference type="GO" id="GO:0033180">
    <property type="term" value="C:proton-transporting V-type ATPase, V1 domain"/>
    <property type="evidence" value="ECO:0007669"/>
    <property type="project" value="InterPro"/>
</dbReference>
<feature type="domain" description="EF-hand" evidence="19">
    <location>
        <begin position="773"/>
        <end position="808"/>
    </location>
</feature>
<dbReference type="InterPro" id="IPR036188">
    <property type="entry name" value="FAD/NAD-bd_sf"/>
</dbReference>
<keyword evidence="12" id="KW-0106">Calcium</keyword>
<sequence>MFRRPLTVAPRAGVRLASTSSSSSSASAQRRALPNRSVLVAVALAGGAAAAYSLSKPSLYADAPDTVPGDTRPHPLWSPPSRAQMLEALRQSSAKSLRPNASRGNNDNASLLPLAKDSRSSSPSPAASEQSGGAAASRSGDEDDEGFDILVVGGGATGTGVAVDAATRGLSVAMVERDDFGAGTSSKSTKLVHGGVRYLQKAVFELDYEQYKMVREALHERKTFLKIAPYLSDHLPIMLPVYKWWQIPYFWAGTKMYDILAGSENMESSYVLGKGKALEAFPMLKSSGLAGAVVYYDGQHNDTRMNVALAMTAVHHGAVVANHTEVVAIHKKPVEGKADQICGARVRDVLTGDEWDVKCKCLINATGPFSDTLRKLDAPTAQEIVAASSGVHITLPGYFSPRDMGLIDPQTSDGRVIFFLPWQGNTIAGTTDTAAPVEAHPRPKEEEIQWILDEVRNYLSPDIKVRRGDVLSAWSGLRPLVKDPAATDTQSLVRNHMINVSESGLLTIAGGKWTTYREMAEQTVDRAIEEFKLKPQRGCVTKNTRLLGSHGWTKTMYVKLLQRFGLETDVARHLSNTYGDRAWSVCSIAEPTGQRWPVHGKRIDQLYPYIEAEIRYACRSEYAATAQDFIARRTRLSFLNAEATVDALPRVIDVMGEELGWDEKRKKQEWAESVDFMASMGLQPARVDQLKATSLDQMRQLREKQQQALKVSSLGAASLDEKDALAISARASFSSEEMEELRAKFKLLDVNKDGKLDSKDLKEVLQQIGYADVDDSTLRGIVSEVDFTKTGALHFEDFLDVFAALKDARLENAFTHILNEMDSRGLQPPSHDPVGPAAKEKSERRDASRTIPVEKSGGGWLFWLLGFWAAGLLAAPVETGELRSAAKKAGSPSHRIRPALSTLPNPRNTPSASSLSLASLLLVHSSHSATTPLALPLSDFCPRRCVLASPAMSDPRMSDKELFDINAQAAVKNYSVDPRLDYRTVSAINGPLVVLENVKFPSYNEIVSLTLPDGSRRGGQVLEVSGNKAIVQVFEGTSGIDVRDTHIEFTGSSMKLPVSEDMQGRIFNGSGAPIDKGPRVFAEDYLDINGSPINPYSRVYPEEMIQTGISTIDTMNSIARGQKIPIFSAAGLPHNEIAAQICRQAGLVKRPGAGKGVHDDHEDNFSIVFGAMGVNMETARFFKQDFEENGSLDRVTLFLNLANDPTIERIITPRLALTTAEYYAYQLEKHVLVVLTDMTSYADALREVSAAREEVPGRRGYPGYMYTDLSTIYERAGRVQGRNGSITQIPILTMPNEDMTHPIPDLTGYITEGQIYVDRQLHNRQIYPPINVLPSLSRLMKSAIGAKHTRADHSDVSNQMYAAYATGRDAAAMKAVVGEEALGPEDKLAIEFMEKFENKFIKQGAYENRHIFDSLDIGWDLLRIFPKEQLNRVSPKIIKEYYSRRAKKEQRDDDKDAKDGNKDTRDNAKDNAKLVDDE</sequence>
<dbReference type="SMART" id="SM00054">
    <property type="entry name" value="EFh"/>
    <property type="match status" value="2"/>
</dbReference>
<feature type="compositionally biased region" description="Basic and acidic residues" evidence="18">
    <location>
        <begin position="838"/>
        <end position="848"/>
    </location>
</feature>
<dbReference type="STRING" id="1151754.M9MFY3"/>
<dbReference type="InterPro" id="IPR027417">
    <property type="entry name" value="P-loop_NTPase"/>
</dbReference>
<keyword evidence="13" id="KW-0809">Transit peptide</keyword>
<evidence type="ECO:0000256" key="4">
    <source>
        <dbReference type="ARBA" id="ARBA00007330"/>
    </source>
</evidence>
<reference evidence="21" key="1">
    <citation type="journal article" date="2013" name="Genome Announc.">
        <title>Genome sequence of the basidiomycetous yeast Pseudozyma antarctica T-34, a producer of the glycolipid biosurfactants mannosylerythritol lipids.</title>
        <authorList>
            <person name="Morita T."/>
            <person name="Koike H."/>
            <person name="Koyama Y."/>
            <person name="Hagiwara H."/>
            <person name="Ito E."/>
            <person name="Fukuoka T."/>
            <person name="Imura T."/>
            <person name="Machida M."/>
            <person name="Kitamoto D."/>
        </authorList>
    </citation>
    <scope>NUCLEOTIDE SEQUENCE [LARGE SCALE GENOMIC DNA]</scope>
    <source>
        <strain evidence="21">T-34</strain>
    </source>
</reference>
<dbReference type="InterPro" id="IPR018247">
    <property type="entry name" value="EF_Hand_1_Ca_BS"/>
</dbReference>
<feature type="region of interest" description="Disordered" evidence="18">
    <location>
        <begin position="822"/>
        <end position="850"/>
    </location>
</feature>
<dbReference type="OrthoDB" id="264015at2759"/>
<feature type="region of interest" description="Disordered" evidence="18">
    <location>
        <begin position="885"/>
        <end position="908"/>
    </location>
</feature>
<dbReference type="InterPro" id="IPR000447">
    <property type="entry name" value="G3P_DH_FAD-dep"/>
</dbReference>
<dbReference type="InterPro" id="IPR006076">
    <property type="entry name" value="FAD-dep_OxRdtase"/>
</dbReference>
<evidence type="ECO:0000256" key="11">
    <source>
        <dbReference type="ARBA" id="ARBA00022827"/>
    </source>
</evidence>
<evidence type="ECO:0000256" key="14">
    <source>
        <dbReference type="ARBA" id="ARBA00023002"/>
    </source>
</evidence>
<dbReference type="GO" id="GO:0006072">
    <property type="term" value="P:glycerol-3-phosphate metabolic process"/>
    <property type="evidence" value="ECO:0007669"/>
    <property type="project" value="UniProtKB-UniRule"/>
</dbReference>
<comment type="catalytic activity">
    <reaction evidence="17">
        <text>a quinone + sn-glycerol 3-phosphate = dihydroxyacetone phosphate + a quinol</text>
        <dbReference type="Rhea" id="RHEA:18977"/>
        <dbReference type="ChEBI" id="CHEBI:24646"/>
        <dbReference type="ChEBI" id="CHEBI:57597"/>
        <dbReference type="ChEBI" id="CHEBI:57642"/>
        <dbReference type="ChEBI" id="CHEBI:132124"/>
        <dbReference type="EC" id="1.1.5.3"/>
    </reaction>
</comment>
<dbReference type="Pfam" id="PF13499">
    <property type="entry name" value="EF-hand_7"/>
    <property type="match status" value="1"/>
</dbReference>
<comment type="similarity">
    <text evidence="5">Belongs to the ATPase alpha/beta chains family.</text>
</comment>
<evidence type="ECO:0000256" key="5">
    <source>
        <dbReference type="ARBA" id="ARBA00008936"/>
    </source>
</evidence>
<dbReference type="PROSITE" id="PS00977">
    <property type="entry name" value="FAD_G3PDH_1"/>
    <property type="match status" value="1"/>
</dbReference>
<dbReference type="PROSITE" id="PS00978">
    <property type="entry name" value="FAD_G3PDH_2"/>
    <property type="match status" value="1"/>
</dbReference>
<feature type="compositionally biased region" description="Low complexity" evidence="18">
    <location>
        <begin position="17"/>
        <end position="28"/>
    </location>
</feature>
<dbReference type="Gene3D" id="3.30.9.10">
    <property type="entry name" value="D-Amino Acid Oxidase, subunit A, domain 2"/>
    <property type="match status" value="1"/>
</dbReference>
<dbReference type="GO" id="GO:0005509">
    <property type="term" value="F:calcium ion binding"/>
    <property type="evidence" value="ECO:0007669"/>
    <property type="project" value="InterPro"/>
</dbReference>
<dbReference type="CDD" id="cd18112">
    <property type="entry name" value="ATP-synt_V_A-type_beta_C"/>
    <property type="match status" value="1"/>
</dbReference>
<comment type="cofactor">
    <cofactor evidence="1 17">
        <name>FAD</name>
        <dbReference type="ChEBI" id="CHEBI:57692"/>
    </cofactor>
</comment>
<dbReference type="Pfam" id="PF02874">
    <property type="entry name" value="ATP-synt_ab_N"/>
    <property type="match status" value="1"/>
</dbReference>
<dbReference type="EMBL" id="DF196788">
    <property type="protein sequence ID" value="GAC76573.1"/>
    <property type="molecule type" value="Genomic_DNA"/>
</dbReference>
<dbReference type="Proteomes" id="UP000011976">
    <property type="component" value="Unassembled WGS sequence"/>
</dbReference>
<dbReference type="HAMAP" id="MF_00310">
    <property type="entry name" value="ATP_synth_B_arch"/>
    <property type="match status" value="1"/>
</dbReference>
<feature type="region of interest" description="Disordered" evidence="18">
    <location>
        <begin position="92"/>
        <end position="149"/>
    </location>
</feature>
<dbReference type="SUPFAM" id="SSF51905">
    <property type="entry name" value="FAD/NAD(P)-binding domain"/>
    <property type="match status" value="1"/>
</dbReference>
<dbReference type="GO" id="GO:0046034">
    <property type="term" value="P:ATP metabolic process"/>
    <property type="evidence" value="ECO:0007669"/>
    <property type="project" value="InterPro"/>
</dbReference>
<feature type="region of interest" description="Disordered" evidence="18">
    <location>
        <begin position="12"/>
        <end position="32"/>
    </location>
</feature>
<organism evidence="20 21">
    <name type="scientific">Pseudozyma antarctica (strain T-34)</name>
    <name type="common">Yeast</name>
    <name type="synonym">Candida antarctica</name>
    <dbReference type="NCBI Taxonomy" id="1151754"/>
    <lineage>
        <taxon>Eukaryota</taxon>
        <taxon>Fungi</taxon>
        <taxon>Dikarya</taxon>
        <taxon>Basidiomycota</taxon>
        <taxon>Ustilaginomycotina</taxon>
        <taxon>Ustilaginomycetes</taxon>
        <taxon>Ustilaginales</taxon>
        <taxon>Ustilaginaceae</taxon>
        <taxon>Moesziomyces</taxon>
    </lineage>
</organism>
<dbReference type="SUPFAM" id="SSF47473">
    <property type="entry name" value="EF-hand"/>
    <property type="match status" value="1"/>
</dbReference>
<dbReference type="PROSITE" id="PS50222">
    <property type="entry name" value="EF_HAND_2"/>
    <property type="match status" value="2"/>
</dbReference>
<dbReference type="FunFam" id="3.30.9.10:FF:000001">
    <property type="entry name" value="Glycerol-3-phosphate dehydrogenase"/>
    <property type="match status" value="1"/>
</dbReference>
<dbReference type="GO" id="GO:0005739">
    <property type="term" value="C:mitochondrion"/>
    <property type="evidence" value="ECO:0007669"/>
    <property type="project" value="UniProtKB-SubCell"/>
</dbReference>
<dbReference type="NCBIfam" id="NF003235">
    <property type="entry name" value="PRK04196.1"/>
    <property type="match status" value="1"/>
</dbReference>
<dbReference type="Gene3D" id="1.10.238.10">
    <property type="entry name" value="EF-hand"/>
    <property type="match status" value="1"/>
</dbReference>
<evidence type="ECO:0000313" key="21">
    <source>
        <dbReference type="Proteomes" id="UP000011976"/>
    </source>
</evidence>
<keyword evidence="16" id="KW-0496">Mitochondrion</keyword>
<dbReference type="InterPro" id="IPR005723">
    <property type="entry name" value="ATPase_V1-cplx_bsu"/>
</dbReference>
<dbReference type="PROSITE" id="PS00018">
    <property type="entry name" value="EF_HAND_1"/>
    <property type="match status" value="1"/>
</dbReference>
<dbReference type="CDD" id="cd01135">
    <property type="entry name" value="V_A-ATPase_B"/>
    <property type="match status" value="1"/>
</dbReference>
<keyword evidence="8" id="KW-0479">Metal-binding</keyword>
<evidence type="ECO:0000256" key="6">
    <source>
        <dbReference type="ARBA" id="ARBA00022448"/>
    </source>
</evidence>
<dbReference type="CDD" id="cd18118">
    <property type="entry name" value="ATP-synt_V_A-type_beta_N"/>
    <property type="match status" value="1"/>
</dbReference>
<dbReference type="InterPro" id="IPR020003">
    <property type="entry name" value="ATPase_a/bsu_AS"/>
</dbReference>
<dbReference type="InterPro" id="IPR038299">
    <property type="entry name" value="DAO_C_sf"/>
</dbReference>
<dbReference type="Gene3D" id="3.40.50.12240">
    <property type="match status" value="1"/>
</dbReference>
<keyword evidence="7 17" id="KW-0285">Flavoprotein</keyword>
<evidence type="ECO:0000256" key="9">
    <source>
        <dbReference type="ARBA" id="ARBA00022737"/>
    </source>
</evidence>
<dbReference type="FunFam" id="1.10.8.870:FF:000001">
    <property type="entry name" value="Glycerol-3-phosphate dehydrogenase"/>
    <property type="match status" value="1"/>
</dbReference>
<feature type="compositionally biased region" description="Low complexity" evidence="18">
    <location>
        <begin position="120"/>
        <end position="138"/>
    </location>
</feature>
<dbReference type="NCBIfam" id="TIGR01040">
    <property type="entry name" value="V-ATPase_V1_B"/>
    <property type="match status" value="1"/>
</dbReference>
<evidence type="ECO:0000256" key="17">
    <source>
        <dbReference type="RuleBase" id="RU361217"/>
    </source>
</evidence>
<dbReference type="PANTHER" id="PTHR11985:SF15">
    <property type="entry name" value="GLYCEROL-3-PHOSPHATE DEHYDROGENASE, MITOCHONDRIAL"/>
    <property type="match status" value="1"/>
</dbReference>
<evidence type="ECO:0000256" key="7">
    <source>
        <dbReference type="ARBA" id="ARBA00022630"/>
    </source>
</evidence>
<keyword evidence="10" id="KW-0375">Hydrogen ion transport</keyword>
<evidence type="ECO:0000256" key="13">
    <source>
        <dbReference type="ARBA" id="ARBA00022946"/>
    </source>
</evidence>
<dbReference type="EC" id="1.1.5.3" evidence="17"/>